<evidence type="ECO:0000313" key="2">
    <source>
        <dbReference type="EMBL" id="WEK35841.1"/>
    </source>
</evidence>
<protein>
    <submittedName>
        <fullName evidence="2">Uncharacterized protein</fullName>
    </submittedName>
</protein>
<dbReference type="AlphaFoldDB" id="A0AAJ6BI31"/>
<feature type="region of interest" description="Disordered" evidence="1">
    <location>
        <begin position="109"/>
        <end position="135"/>
    </location>
</feature>
<proteinExistence type="predicted"/>
<reference evidence="2" key="1">
    <citation type="submission" date="2023-03" db="EMBL/GenBank/DDBJ databases">
        <title>Andean soil-derived lignocellulolytic bacterial consortium as a source of novel taxa and putative plastic-active enzymes.</title>
        <authorList>
            <person name="Diaz-Garcia L."/>
            <person name="Chuvochina M."/>
            <person name="Feuerriegel G."/>
            <person name="Bunk B."/>
            <person name="Sproer C."/>
            <person name="Streit W.R."/>
            <person name="Rodriguez L.M."/>
            <person name="Overmann J."/>
            <person name="Jimenez D.J."/>
        </authorList>
    </citation>
    <scope>NUCLEOTIDE SEQUENCE</scope>
    <source>
        <strain evidence="2">MAG 7</strain>
    </source>
</reference>
<sequence length="135" mass="14899">MLQNELITKRDVQSIGEEIGYELGAQLVQDYQTAHPTDVQSFIIGRNIIDQILAQPGCAGIQIYNAYNEAGEKTLVYIGLDQEGKSILEFTTVNTSGILEAQKGIVADKVRSGGPYPKTNRDDESFDDGSWWSND</sequence>
<gene>
    <name evidence="2" type="ORF">P0Y53_25425</name>
</gene>
<dbReference type="EMBL" id="CP119311">
    <property type="protein sequence ID" value="WEK35841.1"/>
    <property type="molecule type" value="Genomic_DNA"/>
</dbReference>
<evidence type="ECO:0000313" key="3">
    <source>
        <dbReference type="Proteomes" id="UP001220610"/>
    </source>
</evidence>
<dbReference type="Proteomes" id="UP001220610">
    <property type="component" value="Chromosome"/>
</dbReference>
<organism evidence="2 3">
    <name type="scientific">Candidatus Pseudobacter hemicellulosilyticus</name>
    <dbReference type="NCBI Taxonomy" id="3121375"/>
    <lineage>
        <taxon>Bacteria</taxon>
        <taxon>Pseudomonadati</taxon>
        <taxon>Bacteroidota</taxon>
        <taxon>Chitinophagia</taxon>
        <taxon>Chitinophagales</taxon>
        <taxon>Chitinophagaceae</taxon>
        <taxon>Pseudobacter</taxon>
    </lineage>
</organism>
<evidence type="ECO:0000256" key="1">
    <source>
        <dbReference type="SAM" id="MobiDB-lite"/>
    </source>
</evidence>
<accession>A0AAJ6BI31</accession>
<name>A0AAJ6BI31_9BACT</name>